<dbReference type="Pfam" id="PF11253">
    <property type="entry name" value="DUF3052"/>
    <property type="match status" value="1"/>
</dbReference>
<dbReference type="KEGG" id="cgk:CGERO_07765"/>
<dbReference type="InterPro" id="IPR021412">
    <property type="entry name" value="DUF3052"/>
</dbReference>
<accession>A0A3G6J1K0</accession>
<gene>
    <name evidence="1" type="ORF">CGERO_07765</name>
</gene>
<sequence length="148" mass="15964">MYCSLAMNVNDSKETNFGADVALLLGLREGLTVQEMGWDEDADSSISEAIEDAIDAELLEEDTDEVCDMVLLWWRAEDGDLGDGLVDAQRSLADNGRIWLLTPGTGKPGALEPGEISEAAQQTGFVQTKAERLGDWQGSCLVQAGVKQ</sequence>
<proteinExistence type="predicted"/>
<protein>
    <recommendedName>
        <fullName evidence="3">DUF3052 domain-containing protein</fullName>
    </recommendedName>
</protein>
<evidence type="ECO:0008006" key="3">
    <source>
        <dbReference type="Google" id="ProtNLM"/>
    </source>
</evidence>
<dbReference type="Proteomes" id="UP000271587">
    <property type="component" value="Chromosome"/>
</dbReference>
<name>A0A3G6J1K0_9CORY</name>
<reference evidence="1 2" key="1">
    <citation type="submission" date="2018-11" db="EMBL/GenBank/DDBJ databases">
        <authorList>
            <person name="Kleinhagauer T."/>
            <person name="Glaeser S.P."/>
            <person name="Spergser J."/>
            <person name="Ruckert C."/>
            <person name="Kaempfer P."/>
            <person name="Busse H.-J."/>
        </authorList>
    </citation>
    <scope>NUCLEOTIDE SEQUENCE [LARGE SCALE GENOMIC DNA]</scope>
    <source>
        <strain evidence="1 2">W8</strain>
    </source>
</reference>
<evidence type="ECO:0000313" key="1">
    <source>
        <dbReference type="EMBL" id="AZA11852.1"/>
    </source>
</evidence>
<organism evidence="1 2">
    <name type="scientific">Corynebacterium gerontici</name>
    <dbReference type="NCBI Taxonomy" id="2079234"/>
    <lineage>
        <taxon>Bacteria</taxon>
        <taxon>Bacillati</taxon>
        <taxon>Actinomycetota</taxon>
        <taxon>Actinomycetes</taxon>
        <taxon>Mycobacteriales</taxon>
        <taxon>Corynebacteriaceae</taxon>
        <taxon>Corynebacterium</taxon>
    </lineage>
</organism>
<dbReference type="AlphaFoldDB" id="A0A3G6J1K0"/>
<dbReference type="EMBL" id="CP033897">
    <property type="protein sequence ID" value="AZA11852.1"/>
    <property type="molecule type" value="Genomic_DNA"/>
</dbReference>
<evidence type="ECO:0000313" key="2">
    <source>
        <dbReference type="Proteomes" id="UP000271587"/>
    </source>
</evidence>
<keyword evidence="2" id="KW-1185">Reference proteome</keyword>